<dbReference type="Pfam" id="PF00226">
    <property type="entry name" value="DnaJ"/>
    <property type="match status" value="1"/>
</dbReference>
<proteinExistence type="predicted"/>
<evidence type="ECO:0000313" key="4">
    <source>
        <dbReference type="Proteomes" id="UP000323522"/>
    </source>
</evidence>
<dbReference type="CDD" id="cd06257">
    <property type="entry name" value="DnaJ"/>
    <property type="match status" value="1"/>
</dbReference>
<reference evidence="3 4" key="1">
    <citation type="submission" date="2019-02" db="EMBL/GenBank/DDBJ databases">
        <title>Complete Genome Sequence and Methylome Analysis of Sphaerotilus natans subsp. sulfidivorans D-507.</title>
        <authorList>
            <person name="Fomenkov A."/>
            <person name="Gridneva E."/>
            <person name="Smolyakov D."/>
            <person name="Dubinina G."/>
            <person name="Vincze T."/>
            <person name="Grabovich M."/>
            <person name="Roberts R.J."/>
        </authorList>
    </citation>
    <scope>NUCLEOTIDE SEQUENCE [LARGE SCALE GENOMIC DNA]</scope>
    <source>
        <strain evidence="3 4">D-507</strain>
    </source>
</reference>
<evidence type="ECO:0000313" key="5">
    <source>
        <dbReference type="Proteomes" id="UP001549111"/>
    </source>
</evidence>
<dbReference type="InterPro" id="IPR001623">
    <property type="entry name" value="DnaJ_domain"/>
</dbReference>
<dbReference type="PRINTS" id="PR00625">
    <property type="entry name" value="JDOMAIN"/>
</dbReference>
<evidence type="ECO:0000313" key="2">
    <source>
        <dbReference type="EMBL" id="MET3602587.1"/>
    </source>
</evidence>
<evidence type="ECO:0000259" key="1">
    <source>
        <dbReference type="PROSITE" id="PS50076"/>
    </source>
</evidence>
<gene>
    <name evidence="2" type="ORF">ABIC99_000363</name>
    <name evidence="3" type="ORF">EWH46_09845</name>
</gene>
<name>A0A5C1Q1X6_9BURK</name>
<evidence type="ECO:0000313" key="3">
    <source>
        <dbReference type="EMBL" id="QEN01040.1"/>
    </source>
</evidence>
<dbReference type="KEGG" id="snn:EWH46_09845"/>
<dbReference type="PROSITE" id="PS50076">
    <property type="entry name" value="DNAJ_2"/>
    <property type="match status" value="1"/>
</dbReference>
<dbReference type="Proteomes" id="UP000323522">
    <property type="component" value="Chromosome"/>
</dbReference>
<dbReference type="InterPro" id="IPR050817">
    <property type="entry name" value="DjlA_DnaK_co-chaperone"/>
</dbReference>
<protein>
    <submittedName>
        <fullName evidence="3">J domain-containing protein</fullName>
    </submittedName>
</protein>
<dbReference type="Gene3D" id="1.10.287.110">
    <property type="entry name" value="DnaJ domain"/>
    <property type="match status" value="1"/>
</dbReference>
<dbReference type="EMBL" id="JBEPLS010000001">
    <property type="protein sequence ID" value="MET3602587.1"/>
    <property type="molecule type" value="Genomic_DNA"/>
</dbReference>
<sequence>MPDHYQVLGLARHAEAAVVKAAYRALVSLYHPDRNPAPDAIERIQRINIAHDVLSDPARRLAYDATLADATPPPAADTDDGADTIAERWKIASNFFPEIGRHHARLERLSAHLADEFQRHLLQRQQYADAAAIADRLRIEFLGRHFGTDEAVLAYAEQLLLAREVEAVRFVSQIVSVLGRSVDADSVREKVSQRFPRTVDSLRKRALYARIAHQGDGAPDRQALHDLVSLCDGVVQRPLLRAGGTLLLGMHDLKFENDEELRQLVVRRLAAEFG</sequence>
<dbReference type="Proteomes" id="UP001549111">
    <property type="component" value="Unassembled WGS sequence"/>
</dbReference>
<organism evidence="3 4">
    <name type="scientific">Sphaerotilus sulfidivorans</name>
    <dbReference type="NCBI Taxonomy" id="639200"/>
    <lineage>
        <taxon>Bacteria</taxon>
        <taxon>Pseudomonadati</taxon>
        <taxon>Pseudomonadota</taxon>
        <taxon>Betaproteobacteria</taxon>
        <taxon>Burkholderiales</taxon>
        <taxon>Sphaerotilaceae</taxon>
        <taxon>Sphaerotilus</taxon>
    </lineage>
</organism>
<dbReference type="RefSeq" id="WP_149503745.1">
    <property type="nucleotide sequence ID" value="NZ_CP035708.1"/>
</dbReference>
<dbReference type="EMBL" id="CP035708">
    <property type="protein sequence ID" value="QEN01040.1"/>
    <property type="molecule type" value="Genomic_DNA"/>
</dbReference>
<dbReference type="SMART" id="SM00271">
    <property type="entry name" value="DnaJ"/>
    <property type="match status" value="1"/>
</dbReference>
<accession>A0A5C1Q1X6</accession>
<dbReference type="InterPro" id="IPR036869">
    <property type="entry name" value="J_dom_sf"/>
</dbReference>
<keyword evidence="5" id="KW-1185">Reference proteome</keyword>
<dbReference type="PANTHER" id="PTHR24074">
    <property type="entry name" value="CO-CHAPERONE PROTEIN DJLA"/>
    <property type="match status" value="1"/>
</dbReference>
<dbReference type="OrthoDB" id="8960697at2"/>
<reference evidence="2 5" key="2">
    <citation type="submission" date="2024-06" db="EMBL/GenBank/DDBJ databases">
        <title>Genomic Encyclopedia of Type Strains, Phase IV (KMG-IV): sequencing the most valuable type-strain genomes for metagenomic binning, comparative biology and taxonomic classification.</title>
        <authorList>
            <person name="Goeker M."/>
        </authorList>
    </citation>
    <scope>NUCLEOTIDE SEQUENCE [LARGE SCALE GENOMIC DNA]</scope>
    <source>
        <strain evidence="2 5">D-501</strain>
    </source>
</reference>
<dbReference type="SUPFAM" id="SSF46565">
    <property type="entry name" value="Chaperone J-domain"/>
    <property type="match status" value="1"/>
</dbReference>
<feature type="domain" description="J" evidence="1">
    <location>
        <begin position="3"/>
        <end position="67"/>
    </location>
</feature>
<dbReference type="AlphaFoldDB" id="A0A5C1Q1X6"/>